<evidence type="ECO:0000313" key="1">
    <source>
        <dbReference type="EMBL" id="CZF86132.1"/>
    </source>
</evidence>
<evidence type="ECO:0008006" key="3">
    <source>
        <dbReference type="Google" id="ProtNLM"/>
    </source>
</evidence>
<evidence type="ECO:0000313" key="2">
    <source>
        <dbReference type="Proteomes" id="UP000073601"/>
    </source>
</evidence>
<organism evidence="1 2">
    <name type="scientific">Grimontia marina</name>
    <dbReference type="NCBI Taxonomy" id="646534"/>
    <lineage>
        <taxon>Bacteria</taxon>
        <taxon>Pseudomonadati</taxon>
        <taxon>Pseudomonadota</taxon>
        <taxon>Gammaproteobacteria</taxon>
        <taxon>Vibrionales</taxon>
        <taxon>Vibrionaceae</taxon>
        <taxon>Grimontia</taxon>
    </lineage>
</organism>
<name>A0A128FH52_9GAMM</name>
<reference evidence="2" key="1">
    <citation type="submission" date="2016-02" db="EMBL/GenBank/DDBJ databases">
        <authorList>
            <person name="Rodrigo-Torres Lidia"/>
            <person name="Arahal R.David."/>
        </authorList>
    </citation>
    <scope>NUCLEOTIDE SEQUENCE [LARGE SCALE GENOMIC DNA]</scope>
    <source>
        <strain evidence="2">CECT 8713</strain>
    </source>
</reference>
<accession>A0A128FH52</accession>
<keyword evidence="2" id="KW-1185">Reference proteome</keyword>
<protein>
    <recommendedName>
        <fullName evidence="3">Lipoprotein</fullName>
    </recommendedName>
</protein>
<dbReference type="PROSITE" id="PS51257">
    <property type="entry name" value="PROKAR_LIPOPROTEIN"/>
    <property type="match status" value="1"/>
</dbReference>
<dbReference type="EMBL" id="FIZY01000053">
    <property type="protein sequence ID" value="CZF86132.1"/>
    <property type="molecule type" value="Genomic_DNA"/>
</dbReference>
<dbReference type="Proteomes" id="UP000073601">
    <property type="component" value="Unassembled WGS sequence"/>
</dbReference>
<dbReference type="AlphaFoldDB" id="A0A128FH52"/>
<gene>
    <name evidence="1" type="ORF">GMA8713_04165</name>
</gene>
<sequence>MDCSIRIAIAAIMMATMMGCTQTLKEDGASVEKKLVGKWNCSTNNKDRIFSDSFLSVYRIDNTVTTDITASLPIPDTTELLSYTIEAHAVWQYRKGHLYESDQEFIITGNNDLSRQYEKDLSDEFKKIGSAKWRLSWKNRDNFIKSRGKTKLNCIRFKN</sequence>
<dbReference type="OrthoDB" id="9863345at2"/>
<proteinExistence type="predicted"/>
<dbReference type="RefSeq" id="WP_062713789.1">
    <property type="nucleotide sequence ID" value="NZ_CAWRCI010000053.1"/>
</dbReference>